<feature type="chain" id="PRO_5040309131" evidence="1">
    <location>
        <begin position="19"/>
        <end position="186"/>
    </location>
</feature>
<sequence length="186" mass="19695">MHFSNTLLIALLPSLGLATSYRRKPSNDQAAMLMASNVQSNNGNNGNNNAGNAPGINDCGDSSFIELTQNQDNNPSVDDCQAMLTTIQQDQEWTVTSTGQTIVSYGTCAFNAVVTSGQADYLTAKIGNADVIDLVSDSIKKFERDGTVGCQGGYNMYVSSAGAMPCDSPDVAAGQQVRVDWTLTHV</sequence>
<feature type="signal peptide" evidence="1">
    <location>
        <begin position="1"/>
        <end position="18"/>
    </location>
</feature>
<protein>
    <submittedName>
        <fullName evidence="3">Ecp2 effector protein</fullName>
    </submittedName>
</protein>
<feature type="domain" description="Ecp2 effector protein-like" evidence="2">
    <location>
        <begin position="58"/>
        <end position="153"/>
    </location>
</feature>
<reference evidence="3" key="1">
    <citation type="submission" date="2022-06" db="EMBL/GenBank/DDBJ databases">
        <title>Complete genome sequences of two strains of the flax pathogen Septoria linicola.</title>
        <authorList>
            <person name="Lapalu N."/>
            <person name="Simon A."/>
            <person name="Demenou B."/>
            <person name="Paumier D."/>
            <person name="Guillot M.-P."/>
            <person name="Gout L."/>
            <person name="Valade R."/>
        </authorList>
    </citation>
    <scope>NUCLEOTIDE SEQUENCE</scope>
    <source>
        <strain evidence="3">SE15195</strain>
    </source>
</reference>
<gene>
    <name evidence="3" type="ORF">Slin15195_G002730</name>
</gene>
<dbReference type="InterPro" id="IPR029226">
    <property type="entry name" value="Ecp2-like"/>
</dbReference>
<evidence type="ECO:0000256" key="1">
    <source>
        <dbReference type="SAM" id="SignalP"/>
    </source>
</evidence>
<evidence type="ECO:0000313" key="4">
    <source>
        <dbReference type="Proteomes" id="UP001056384"/>
    </source>
</evidence>
<keyword evidence="4" id="KW-1185">Reference proteome</keyword>
<dbReference type="Proteomes" id="UP001056384">
    <property type="component" value="Chromosome 1"/>
</dbReference>
<dbReference type="EMBL" id="CP099418">
    <property type="protein sequence ID" value="USW46954.1"/>
    <property type="molecule type" value="Genomic_DNA"/>
</dbReference>
<keyword evidence="1" id="KW-0732">Signal</keyword>
<organism evidence="3 4">
    <name type="scientific">Septoria linicola</name>
    <dbReference type="NCBI Taxonomy" id="215465"/>
    <lineage>
        <taxon>Eukaryota</taxon>
        <taxon>Fungi</taxon>
        <taxon>Dikarya</taxon>
        <taxon>Ascomycota</taxon>
        <taxon>Pezizomycotina</taxon>
        <taxon>Dothideomycetes</taxon>
        <taxon>Dothideomycetidae</taxon>
        <taxon>Mycosphaerellales</taxon>
        <taxon>Mycosphaerellaceae</taxon>
        <taxon>Septoria</taxon>
    </lineage>
</organism>
<dbReference type="Pfam" id="PF14856">
    <property type="entry name" value="Hce2"/>
    <property type="match status" value="1"/>
</dbReference>
<evidence type="ECO:0000259" key="2">
    <source>
        <dbReference type="Pfam" id="PF14856"/>
    </source>
</evidence>
<dbReference type="OrthoDB" id="3648775at2759"/>
<evidence type="ECO:0000313" key="3">
    <source>
        <dbReference type="EMBL" id="USW46954.1"/>
    </source>
</evidence>
<dbReference type="AlphaFoldDB" id="A0A9Q9ACD4"/>
<accession>A0A9Q9ACD4</accession>
<proteinExistence type="predicted"/>
<name>A0A9Q9ACD4_9PEZI</name>